<protein>
    <submittedName>
        <fullName evidence="1">Uncharacterized protein</fullName>
    </submittedName>
</protein>
<reference evidence="1" key="2">
    <citation type="journal article" date="2015" name="Fish Shellfish Immunol.">
        <title>Early steps in the European eel (Anguilla anguilla)-Vibrio vulnificus interaction in the gills: Role of the RtxA13 toxin.</title>
        <authorList>
            <person name="Callol A."/>
            <person name="Pajuelo D."/>
            <person name="Ebbesson L."/>
            <person name="Teles M."/>
            <person name="MacKenzie S."/>
            <person name="Amaro C."/>
        </authorList>
    </citation>
    <scope>NUCLEOTIDE SEQUENCE</scope>
</reference>
<proteinExistence type="predicted"/>
<dbReference type="AlphaFoldDB" id="A0A0E9UG67"/>
<evidence type="ECO:0000313" key="1">
    <source>
        <dbReference type="EMBL" id="JAH63963.1"/>
    </source>
</evidence>
<reference evidence="1" key="1">
    <citation type="submission" date="2014-11" db="EMBL/GenBank/DDBJ databases">
        <authorList>
            <person name="Amaro Gonzalez C."/>
        </authorList>
    </citation>
    <scope>NUCLEOTIDE SEQUENCE</scope>
</reference>
<accession>A0A0E9UG67</accession>
<name>A0A0E9UG67_ANGAN</name>
<dbReference type="EMBL" id="GBXM01044614">
    <property type="protein sequence ID" value="JAH63963.1"/>
    <property type="molecule type" value="Transcribed_RNA"/>
</dbReference>
<sequence>MVLKYIKYNQHFCQYRYKTKMTQLTGKIFSKIKSTGEKKGQNRNLEKNG</sequence>
<organism evidence="1">
    <name type="scientific">Anguilla anguilla</name>
    <name type="common">European freshwater eel</name>
    <name type="synonym">Muraena anguilla</name>
    <dbReference type="NCBI Taxonomy" id="7936"/>
    <lineage>
        <taxon>Eukaryota</taxon>
        <taxon>Metazoa</taxon>
        <taxon>Chordata</taxon>
        <taxon>Craniata</taxon>
        <taxon>Vertebrata</taxon>
        <taxon>Euteleostomi</taxon>
        <taxon>Actinopterygii</taxon>
        <taxon>Neopterygii</taxon>
        <taxon>Teleostei</taxon>
        <taxon>Anguilliformes</taxon>
        <taxon>Anguillidae</taxon>
        <taxon>Anguilla</taxon>
    </lineage>
</organism>